<sequence>MDNNGVNIVDAKPIETKVIIKGFSFLVPVTLVLKKSALVTLY</sequence>
<dbReference type="AlphaFoldDB" id="A0A077P640"/>
<dbReference type="Proteomes" id="UP000028483">
    <property type="component" value="Unassembled WGS sequence"/>
</dbReference>
<dbReference type="HOGENOM" id="CLU_3259911_0_0_6"/>
<name>A0A077P640_XENBV</name>
<evidence type="ECO:0000313" key="1">
    <source>
        <dbReference type="EMBL" id="CDH06570.1"/>
    </source>
</evidence>
<organism evidence="1 2">
    <name type="scientific">Xenorhabdus bovienii str. oregonense</name>
    <dbReference type="NCBI Taxonomy" id="1398202"/>
    <lineage>
        <taxon>Bacteria</taxon>
        <taxon>Pseudomonadati</taxon>
        <taxon>Pseudomonadota</taxon>
        <taxon>Gammaproteobacteria</taxon>
        <taxon>Enterobacterales</taxon>
        <taxon>Morganellaceae</taxon>
        <taxon>Xenorhabdus</taxon>
    </lineage>
</organism>
<gene>
    <name evidence="1" type="ORF">XBO1_2350031</name>
</gene>
<evidence type="ECO:0000313" key="2">
    <source>
        <dbReference type="Proteomes" id="UP000028483"/>
    </source>
</evidence>
<dbReference type="EMBL" id="CBSX010000152">
    <property type="protein sequence ID" value="CDH06570.1"/>
    <property type="molecule type" value="Genomic_DNA"/>
</dbReference>
<proteinExistence type="predicted"/>
<protein>
    <submittedName>
        <fullName evidence="1">Uncharacterized protein</fullName>
    </submittedName>
</protein>
<accession>A0A077P640</accession>
<reference evidence="1" key="1">
    <citation type="submission" date="2013-07" db="EMBL/GenBank/DDBJ databases">
        <title>Sub-species coevolution in mutualistic symbiosis.</title>
        <authorList>
            <person name="Murfin K."/>
            <person name="Klassen J."/>
            <person name="Lee M."/>
            <person name="Forst S."/>
            <person name="Stock P."/>
            <person name="Goodrich-Blair H."/>
        </authorList>
    </citation>
    <scope>NUCLEOTIDE SEQUENCE [LARGE SCALE GENOMIC DNA]</scope>
    <source>
        <strain evidence="1">Oregonense</strain>
    </source>
</reference>
<comment type="caution">
    <text evidence="1">The sequence shown here is derived from an EMBL/GenBank/DDBJ whole genome shotgun (WGS) entry which is preliminary data.</text>
</comment>